<proteinExistence type="predicted"/>
<name>A0ABW6KQY7_9ACTN</name>
<feature type="compositionally biased region" description="Low complexity" evidence="1">
    <location>
        <begin position="49"/>
        <end position="59"/>
    </location>
</feature>
<gene>
    <name evidence="2" type="ORF">ACFYNZ_04960</name>
</gene>
<feature type="compositionally biased region" description="Basic and acidic residues" evidence="1">
    <location>
        <begin position="1"/>
        <end position="24"/>
    </location>
</feature>
<organism evidence="2 3">
    <name type="scientific">Streptomyces kebangsaanensis</name>
    <dbReference type="NCBI Taxonomy" id="864058"/>
    <lineage>
        <taxon>Bacteria</taxon>
        <taxon>Bacillati</taxon>
        <taxon>Actinomycetota</taxon>
        <taxon>Actinomycetes</taxon>
        <taxon>Kitasatosporales</taxon>
        <taxon>Streptomycetaceae</taxon>
        <taxon>Streptomyces</taxon>
    </lineage>
</organism>
<feature type="region of interest" description="Disordered" evidence="1">
    <location>
        <begin position="1"/>
        <end position="59"/>
    </location>
</feature>
<keyword evidence="3" id="KW-1185">Reference proteome</keyword>
<accession>A0ABW6KQY7</accession>
<dbReference type="EMBL" id="JBIAFJ010000002">
    <property type="protein sequence ID" value="MFE9168868.1"/>
    <property type="molecule type" value="Genomic_DNA"/>
</dbReference>
<dbReference type="RefSeq" id="WP_388343354.1">
    <property type="nucleotide sequence ID" value="NZ_JBIAFJ010000002.1"/>
</dbReference>
<protein>
    <submittedName>
        <fullName evidence="2">Uncharacterized protein</fullName>
    </submittedName>
</protein>
<evidence type="ECO:0000313" key="2">
    <source>
        <dbReference type="EMBL" id="MFE9168868.1"/>
    </source>
</evidence>
<reference evidence="2 3" key="1">
    <citation type="submission" date="2024-10" db="EMBL/GenBank/DDBJ databases">
        <title>The Natural Products Discovery Center: Release of the First 8490 Sequenced Strains for Exploring Actinobacteria Biosynthetic Diversity.</title>
        <authorList>
            <person name="Kalkreuter E."/>
            <person name="Kautsar S.A."/>
            <person name="Yang D."/>
            <person name="Bader C.D."/>
            <person name="Teijaro C.N."/>
            <person name="Fluegel L."/>
            <person name="Davis C.M."/>
            <person name="Simpson J.R."/>
            <person name="Lauterbach L."/>
            <person name="Steele A.D."/>
            <person name="Gui C."/>
            <person name="Meng S."/>
            <person name="Li G."/>
            <person name="Viehrig K."/>
            <person name="Ye F."/>
            <person name="Su P."/>
            <person name="Kiefer A.F."/>
            <person name="Nichols A."/>
            <person name="Cepeda A.J."/>
            <person name="Yan W."/>
            <person name="Fan B."/>
            <person name="Jiang Y."/>
            <person name="Adhikari A."/>
            <person name="Zheng C.-J."/>
            <person name="Schuster L."/>
            <person name="Cowan T.M."/>
            <person name="Smanski M.J."/>
            <person name="Chevrette M.G."/>
            <person name="De Carvalho L.P.S."/>
            <person name="Shen B."/>
        </authorList>
    </citation>
    <scope>NUCLEOTIDE SEQUENCE [LARGE SCALE GENOMIC DNA]</scope>
    <source>
        <strain evidence="2 3">NPDC007147</strain>
    </source>
</reference>
<comment type="caution">
    <text evidence="2">The sequence shown here is derived from an EMBL/GenBank/DDBJ whole genome shotgun (WGS) entry which is preliminary data.</text>
</comment>
<dbReference type="Proteomes" id="UP001601197">
    <property type="component" value="Unassembled WGS sequence"/>
</dbReference>
<evidence type="ECO:0000256" key="1">
    <source>
        <dbReference type="SAM" id="MobiDB-lite"/>
    </source>
</evidence>
<sequence length="101" mass="11032">MHWDHLTPDSKESEDSGDTGHGRTEAAPNSADRVWRDMMRRRPAREPSGGRATPRTAGTAAYAALLQGKGTTPAGNADAGQWLLLRDRTASRHRAARAEQR</sequence>
<evidence type="ECO:0000313" key="3">
    <source>
        <dbReference type="Proteomes" id="UP001601197"/>
    </source>
</evidence>